<sequence>MLKHAAVDGEKHYEFIDLLTPAEAERIDKLTEECFREYKIIPRHADEQNDELTKSLECLTSGANGTMQEDPAVDQGDLEISPH</sequence>
<proteinExistence type="predicted"/>
<gene>
    <name evidence="2" type="ORF">OESDEN_09452</name>
</gene>
<protein>
    <submittedName>
        <fullName evidence="2">Uncharacterized protein</fullName>
    </submittedName>
</protein>
<accession>A0A0B1SZL1</accession>
<dbReference type="Proteomes" id="UP000053660">
    <property type="component" value="Unassembled WGS sequence"/>
</dbReference>
<dbReference type="OrthoDB" id="10371586at2759"/>
<evidence type="ECO:0000313" key="3">
    <source>
        <dbReference type="Proteomes" id="UP000053660"/>
    </source>
</evidence>
<reference evidence="2 3" key="1">
    <citation type="submission" date="2014-03" db="EMBL/GenBank/DDBJ databases">
        <title>Draft genome of the hookworm Oesophagostomum dentatum.</title>
        <authorList>
            <person name="Mitreva M."/>
        </authorList>
    </citation>
    <scope>NUCLEOTIDE SEQUENCE [LARGE SCALE GENOMIC DNA]</scope>
    <source>
        <strain evidence="2 3">OD-Hann</strain>
    </source>
</reference>
<dbReference type="AlphaFoldDB" id="A0A0B1SZL1"/>
<dbReference type="EMBL" id="KN552756">
    <property type="protein sequence ID" value="KHJ90698.1"/>
    <property type="molecule type" value="Genomic_DNA"/>
</dbReference>
<organism evidence="2 3">
    <name type="scientific">Oesophagostomum dentatum</name>
    <name type="common">Nodular worm</name>
    <dbReference type="NCBI Taxonomy" id="61180"/>
    <lineage>
        <taxon>Eukaryota</taxon>
        <taxon>Metazoa</taxon>
        <taxon>Ecdysozoa</taxon>
        <taxon>Nematoda</taxon>
        <taxon>Chromadorea</taxon>
        <taxon>Rhabditida</taxon>
        <taxon>Rhabditina</taxon>
        <taxon>Rhabditomorpha</taxon>
        <taxon>Strongyloidea</taxon>
        <taxon>Strongylidae</taxon>
        <taxon>Oesophagostomum</taxon>
    </lineage>
</organism>
<name>A0A0B1SZL1_OESDE</name>
<feature type="region of interest" description="Disordered" evidence="1">
    <location>
        <begin position="61"/>
        <end position="83"/>
    </location>
</feature>
<keyword evidence="3" id="KW-1185">Reference proteome</keyword>
<evidence type="ECO:0000256" key="1">
    <source>
        <dbReference type="SAM" id="MobiDB-lite"/>
    </source>
</evidence>
<evidence type="ECO:0000313" key="2">
    <source>
        <dbReference type="EMBL" id="KHJ90698.1"/>
    </source>
</evidence>